<dbReference type="NCBIfam" id="TIGR00481">
    <property type="entry name" value="YbhB/YbcL family Raf kinase inhibitor-like protein"/>
    <property type="match status" value="1"/>
</dbReference>
<dbReference type="InterPro" id="IPR008914">
    <property type="entry name" value="PEBP"/>
</dbReference>
<dbReference type="AlphaFoldDB" id="A0A371NEX9"/>
<dbReference type="InterPro" id="IPR005247">
    <property type="entry name" value="YbhB_YbcL/LppC-like"/>
</dbReference>
<sequence length="151" mass="16497">MNLKTHAFNDRGRIPSRYTCDGENISPPLSWDGVPGEAKSLALICDDPDAPSKVWTHWVIFNIPPDSTGLEENVPDAGRLPDGSVQGYNDSGTLGYRGPCPPSGVHRYFFRLYALDTVLDLEPGASKEDVLEAMEGHVLGEAKLIGLYRRG</sequence>
<dbReference type="SUPFAM" id="SSF49777">
    <property type="entry name" value="PEBP-like"/>
    <property type="match status" value="1"/>
</dbReference>
<dbReference type="PANTHER" id="PTHR30289">
    <property type="entry name" value="UNCHARACTERIZED PROTEIN YBCL-RELATED"/>
    <property type="match status" value="1"/>
</dbReference>
<dbReference type="InterPro" id="IPR036610">
    <property type="entry name" value="PEBP-like_sf"/>
</dbReference>
<proteinExistence type="predicted"/>
<reference evidence="1 2" key="1">
    <citation type="submission" date="2018-07" db="EMBL/GenBank/DDBJ databases">
        <title>Genomic Encyclopedia of Type Strains, Phase IV (KMG-IV): sequencing the most valuable type-strain genomes for metagenomic binning, comparative biology and taxonomic classification.</title>
        <authorList>
            <person name="Goeker M."/>
        </authorList>
    </citation>
    <scope>NUCLEOTIDE SEQUENCE [LARGE SCALE GENOMIC DNA]</scope>
    <source>
        <strain evidence="1 2">DSM 7466</strain>
    </source>
</reference>
<name>A0A371NEX9_9EURY</name>
<gene>
    <name evidence="1" type="ORF">C7452_1074</name>
</gene>
<dbReference type="Pfam" id="PF01161">
    <property type="entry name" value="PBP"/>
    <property type="match status" value="1"/>
</dbReference>
<evidence type="ECO:0000313" key="1">
    <source>
        <dbReference type="EMBL" id="REE29041.1"/>
    </source>
</evidence>
<dbReference type="PANTHER" id="PTHR30289:SF1">
    <property type="entry name" value="PEBP (PHOSPHATIDYLETHANOLAMINE-BINDING PROTEIN) FAMILY PROTEIN"/>
    <property type="match status" value="1"/>
</dbReference>
<dbReference type="EMBL" id="QREL01000001">
    <property type="protein sequence ID" value="REE29041.1"/>
    <property type="molecule type" value="Genomic_DNA"/>
</dbReference>
<dbReference type="CDD" id="cd00865">
    <property type="entry name" value="PEBP_bact_arch"/>
    <property type="match status" value="1"/>
</dbReference>
<dbReference type="Proteomes" id="UP000256864">
    <property type="component" value="Unassembled WGS sequence"/>
</dbReference>
<dbReference type="Gene3D" id="3.90.280.10">
    <property type="entry name" value="PEBP-like"/>
    <property type="match status" value="1"/>
</dbReference>
<organism evidence="1 2">
    <name type="scientific">Methanothermobacter defluvii</name>
    <dbReference type="NCBI Taxonomy" id="49339"/>
    <lineage>
        <taxon>Archaea</taxon>
        <taxon>Methanobacteriati</taxon>
        <taxon>Methanobacteriota</taxon>
        <taxon>Methanomada group</taxon>
        <taxon>Methanobacteria</taxon>
        <taxon>Methanobacteriales</taxon>
        <taxon>Methanobacteriaceae</taxon>
        <taxon>Methanothermobacter</taxon>
    </lineage>
</organism>
<dbReference type="SMR" id="A0A371NEX9"/>
<dbReference type="GeneID" id="82296747"/>
<accession>A0A371NEX9</accession>
<keyword evidence="2" id="KW-1185">Reference proteome</keyword>
<comment type="caution">
    <text evidence="1">The sequence shown here is derived from an EMBL/GenBank/DDBJ whole genome shotgun (WGS) entry which is preliminary data.</text>
</comment>
<evidence type="ECO:0000313" key="2">
    <source>
        <dbReference type="Proteomes" id="UP000256864"/>
    </source>
</evidence>
<protein>
    <submittedName>
        <fullName evidence="1">PBP family phospholipid-binding protein</fullName>
    </submittedName>
</protein>
<dbReference type="RefSeq" id="WP_010875912.1">
    <property type="nucleotide sequence ID" value="NZ_QREL01000001.1"/>
</dbReference>